<organism evidence="14 15">
    <name type="scientific">Eufriesea mexicana</name>
    <dbReference type="NCBI Taxonomy" id="516756"/>
    <lineage>
        <taxon>Eukaryota</taxon>
        <taxon>Metazoa</taxon>
        <taxon>Ecdysozoa</taxon>
        <taxon>Arthropoda</taxon>
        <taxon>Hexapoda</taxon>
        <taxon>Insecta</taxon>
        <taxon>Pterygota</taxon>
        <taxon>Neoptera</taxon>
        <taxon>Endopterygota</taxon>
        <taxon>Hymenoptera</taxon>
        <taxon>Apocrita</taxon>
        <taxon>Aculeata</taxon>
        <taxon>Apoidea</taxon>
        <taxon>Anthophila</taxon>
        <taxon>Apidae</taxon>
        <taxon>Eufriesea</taxon>
    </lineage>
</organism>
<dbReference type="AlphaFoldDB" id="A0A310SU18"/>
<keyword evidence="4" id="KW-0813">Transport</keyword>
<evidence type="ECO:0000313" key="15">
    <source>
        <dbReference type="Proteomes" id="UP000250275"/>
    </source>
</evidence>
<keyword evidence="6" id="KW-0509">mRNA transport</keyword>
<dbReference type="GO" id="GO:0006999">
    <property type="term" value="P:nuclear pore organization"/>
    <property type="evidence" value="ECO:0007669"/>
    <property type="project" value="TreeGrafter"/>
</dbReference>
<gene>
    <name evidence="14" type="ORF">WN48_10800</name>
</gene>
<feature type="transmembrane region" description="Helical" evidence="13">
    <location>
        <begin position="20"/>
        <end position="41"/>
    </location>
</feature>
<dbReference type="PANTHER" id="PTHR13269:SF6">
    <property type="entry name" value="NUCLEOPORIN NDC1"/>
    <property type="match status" value="1"/>
</dbReference>
<comment type="subcellular location">
    <subcellularLocation>
        <location evidence="1">Nucleus membrane</location>
        <topology evidence="1">Multi-pass membrane protein</topology>
    </subcellularLocation>
    <subcellularLocation>
        <location evidence="2">Nucleus</location>
        <location evidence="2">Nuclear pore complex</location>
    </subcellularLocation>
</comment>
<dbReference type="Pfam" id="PF09531">
    <property type="entry name" value="Ndc1_Nup"/>
    <property type="match status" value="1"/>
</dbReference>
<keyword evidence="8 13" id="KW-1133">Transmembrane helix</keyword>
<evidence type="ECO:0000256" key="9">
    <source>
        <dbReference type="ARBA" id="ARBA00023010"/>
    </source>
</evidence>
<evidence type="ECO:0000256" key="10">
    <source>
        <dbReference type="ARBA" id="ARBA00023132"/>
    </source>
</evidence>
<dbReference type="Proteomes" id="UP000250275">
    <property type="component" value="Unassembled WGS sequence"/>
</dbReference>
<feature type="transmembrane region" description="Helical" evidence="13">
    <location>
        <begin position="61"/>
        <end position="79"/>
    </location>
</feature>
<dbReference type="GO" id="GO:0051028">
    <property type="term" value="P:mRNA transport"/>
    <property type="evidence" value="ECO:0007669"/>
    <property type="project" value="UniProtKB-KW"/>
</dbReference>
<evidence type="ECO:0000256" key="11">
    <source>
        <dbReference type="ARBA" id="ARBA00023136"/>
    </source>
</evidence>
<dbReference type="GO" id="GO:0030674">
    <property type="term" value="F:protein-macromolecule adaptor activity"/>
    <property type="evidence" value="ECO:0007669"/>
    <property type="project" value="TreeGrafter"/>
</dbReference>
<feature type="transmembrane region" description="Helical" evidence="13">
    <location>
        <begin position="150"/>
        <end position="166"/>
    </location>
</feature>
<name>A0A310SU18_9HYME</name>
<keyword evidence="7" id="KW-0653">Protein transport</keyword>
<keyword evidence="5 13" id="KW-0812">Transmembrane</keyword>
<protein>
    <submittedName>
        <fullName evidence="14">Nucleoporin NDC1</fullName>
    </submittedName>
</protein>
<evidence type="ECO:0000256" key="5">
    <source>
        <dbReference type="ARBA" id="ARBA00022692"/>
    </source>
</evidence>
<sequence>MMQMNKKACKELLMQRMIFAIISSITIQFCLVSCLLLITNLNTNYMSWIQNTWKTVTSFRMWSYFCILATVTFFQGIICSKNYSNTPPYLKSRFIKFCGIFTSQNIITGALYIIIGGLLVWLHLSIKGNKYGFLMTECNIVCGTCLKEEHYFLLLSGFWSGLYFFLKTNIFHMKYLKFPIISTSKLFRFKAGICSMLPSLMVECIWPTVYYLIGYYFLGSYCCSTILFLSSAQLENEPLSSIPSLLSLSLIFQLWLYQLVFILTINSMYLMFELYLTEWVPFEFKQSNVLNSDEFGVTLPEALSIDKVPIMQHLAYLDLITIAQKDQARRSILFTLSQPGGHAYNWSSVVEKCIGLIKKFADDLNEACVKPQEIRLSSCAPSSTMTNISTFQKGYIYRMRNLVKEEVQIPTEESDIKKNIDNELFIQKFIKTKWNNFLIYLLSKPLISYIFGEIEGGKVCYMLFNGQTVIWAADAISSLAALSLSEDSYGIAQKDLPLIINTLLALKQALDKLQKSNIMAKKQDGDDKFIKQMFYSLRAATKRSLYRIVTSFEAYIKDIALETTTVEQLYGFLAYRE</sequence>
<evidence type="ECO:0000256" key="13">
    <source>
        <dbReference type="SAM" id="Phobius"/>
    </source>
</evidence>
<evidence type="ECO:0000256" key="8">
    <source>
        <dbReference type="ARBA" id="ARBA00022989"/>
    </source>
</evidence>
<comment type="similarity">
    <text evidence="3">Belongs to the NDC1 family.</text>
</comment>
<dbReference type="GO" id="GO:0031965">
    <property type="term" value="C:nuclear membrane"/>
    <property type="evidence" value="ECO:0007669"/>
    <property type="project" value="UniProtKB-SubCell"/>
</dbReference>
<evidence type="ECO:0000256" key="4">
    <source>
        <dbReference type="ARBA" id="ARBA00022448"/>
    </source>
</evidence>
<evidence type="ECO:0000256" key="12">
    <source>
        <dbReference type="ARBA" id="ARBA00023242"/>
    </source>
</evidence>
<evidence type="ECO:0000256" key="6">
    <source>
        <dbReference type="ARBA" id="ARBA00022816"/>
    </source>
</evidence>
<evidence type="ECO:0000256" key="3">
    <source>
        <dbReference type="ARBA" id="ARBA00005760"/>
    </source>
</evidence>
<evidence type="ECO:0000256" key="7">
    <source>
        <dbReference type="ARBA" id="ARBA00022927"/>
    </source>
</evidence>
<keyword evidence="10" id="KW-0906">Nuclear pore complex</keyword>
<evidence type="ECO:0000313" key="14">
    <source>
        <dbReference type="EMBL" id="OAD61659.1"/>
    </source>
</evidence>
<reference evidence="14 15" key="1">
    <citation type="submission" date="2015-07" db="EMBL/GenBank/DDBJ databases">
        <title>The genome of Eufriesea mexicana.</title>
        <authorList>
            <person name="Pan H."/>
            <person name="Kapheim K."/>
        </authorList>
    </citation>
    <scope>NUCLEOTIDE SEQUENCE [LARGE SCALE GENOMIC DNA]</scope>
    <source>
        <strain evidence="14">0111107269</strain>
        <tissue evidence="14">Whole body</tissue>
    </source>
</reference>
<proteinExistence type="inferred from homology"/>
<dbReference type="OrthoDB" id="67850at2759"/>
<accession>A0A310SU18</accession>
<keyword evidence="11 13" id="KW-0472">Membrane</keyword>
<evidence type="ECO:0000256" key="2">
    <source>
        <dbReference type="ARBA" id="ARBA00004567"/>
    </source>
</evidence>
<feature type="transmembrane region" description="Helical" evidence="13">
    <location>
        <begin position="100"/>
        <end position="124"/>
    </location>
</feature>
<keyword evidence="15" id="KW-1185">Reference proteome</keyword>
<evidence type="ECO:0000256" key="1">
    <source>
        <dbReference type="ARBA" id="ARBA00004232"/>
    </source>
</evidence>
<feature type="transmembrane region" description="Helical" evidence="13">
    <location>
        <begin position="215"/>
        <end position="234"/>
    </location>
</feature>
<dbReference type="EMBL" id="KQ760166">
    <property type="protein sequence ID" value="OAD61659.1"/>
    <property type="molecule type" value="Genomic_DNA"/>
</dbReference>
<dbReference type="InterPro" id="IPR019049">
    <property type="entry name" value="Nucleoporin_prot_Ndc1/Nup"/>
</dbReference>
<dbReference type="GO" id="GO:0070762">
    <property type="term" value="C:nuclear pore transmembrane ring"/>
    <property type="evidence" value="ECO:0007669"/>
    <property type="project" value="TreeGrafter"/>
</dbReference>
<dbReference type="PANTHER" id="PTHR13269">
    <property type="entry name" value="NUCLEOPORIN NDC1"/>
    <property type="match status" value="1"/>
</dbReference>
<feature type="transmembrane region" description="Helical" evidence="13">
    <location>
        <begin position="246"/>
        <end position="272"/>
    </location>
</feature>
<keyword evidence="12" id="KW-0539">Nucleus</keyword>
<keyword evidence="9" id="KW-0811">Translocation</keyword>
<dbReference type="GO" id="GO:0015031">
    <property type="term" value="P:protein transport"/>
    <property type="evidence" value="ECO:0007669"/>
    <property type="project" value="UniProtKB-KW"/>
</dbReference>